<keyword evidence="3" id="KW-1185">Reference proteome</keyword>
<organism evidence="2 3">
    <name type="scientific">Veillonella denticariosi JCM 15641</name>
    <dbReference type="NCBI Taxonomy" id="1298594"/>
    <lineage>
        <taxon>Bacteria</taxon>
        <taxon>Bacillati</taxon>
        <taxon>Bacillota</taxon>
        <taxon>Negativicutes</taxon>
        <taxon>Veillonellales</taxon>
        <taxon>Veillonellaceae</taxon>
        <taxon>Veillonella</taxon>
    </lineage>
</organism>
<protein>
    <submittedName>
        <fullName evidence="2">Uncharacterized protein</fullName>
    </submittedName>
</protein>
<keyword evidence="1" id="KW-1133">Transmembrane helix</keyword>
<dbReference type="OrthoDB" id="1629496at2"/>
<dbReference type="EMBL" id="PPDB01000003">
    <property type="protein sequence ID" value="PQL19970.1"/>
    <property type="molecule type" value="Genomic_DNA"/>
</dbReference>
<reference evidence="2 3" key="1">
    <citation type="submission" date="2018-01" db="EMBL/GenBank/DDBJ databases">
        <title>Draft genome sequences of clinical isolates and type strains of oral Veillonella including Veillonella infantum sp., nov.</title>
        <authorList>
            <person name="Mashima I."/>
            <person name="Liao Y.-C."/>
            <person name="Sabharwal A."/>
            <person name="Haase E.M."/>
            <person name="Nakazawa F."/>
            <person name="Scannapieco F.A."/>
        </authorList>
    </citation>
    <scope>NUCLEOTIDE SEQUENCE [LARGE SCALE GENOMIC DNA]</scope>
    <source>
        <strain evidence="2 3">JCM 15641</strain>
    </source>
</reference>
<evidence type="ECO:0000256" key="1">
    <source>
        <dbReference type="SAM" id="Phobius"/>
    </source>
</evidence>
<dbReference type="RefSeq" id="WP_105090646.1">
    <property type="nucleotide sequence ID" value="NZ_PPDB01000003.1"/>
</dbReference>
<evidence type="ECO:0000313" key="3">
    <source>
        <dbReference type="Proteomes" id="UP000237916"/>
    </source>
</evidence>
<keyword evidence="1" id="KW-0812">Transmembrane</keyword>
<sequence>MNKPSGLATKLRALLKAKQTPMWAVIIVLVTVIIMQQIQIAELQWRVDEDHDGSTIESVAGRLYILEGMANKHSDQIDDIQKDIRYLQNEGARYDWELKQLQWLHPDLKVQPPDANPYQFKSTDLNLDMNPGKVPDVTKQNR</sequence>
<evidence type="ECO:0000313" key="2">
    <source>
        <dbReference type="EMBL" id="PQL19970.1"/>
    </source>
</evidence>
<keyword evidence="1" id="KW-0472">Membrane</keyword>
<comment type="caution">
    <text evidence="2">The sequence shown here is derived from an EMBL/GenBank/DDBJ whole genome shotgun (WGS) entry which is preliminary data.</text>
</comment>
<dbReference type="Proteomes" id="UP000237916">
    <property type="component" value="Unassembled WGS sequence"/>
</dbReference>
<name>A0A2S7Z9P7_9FIRM</name>
<feature type="transmembrane region" description="Helical" evidence="1">
    <location>
        <begin position="21"/>
        <end position="38"/>
    </location>
</feature>
<accession>A0A2S7Z9P7</accession>
<dbReference type="AlphaFoldDB" id="A0A2S7Z9P7"/>
<gene>
    <name evidence="2" type="ORF">VEHSUH05_02475</name>
</gene>
<proteinExistence type="predicted"/>